<dbReference type="PANTHER" id="PTHR12835">
    <property type="entry name" value="BIOTIN PROTEIN LIGASE"/>
    <property type="match status" value="1"/>
</dbReference>
<accession>A0A6N7QRZ1</accession>
<dbReference type="InterPro" id="IPR045864">
    <property type="entry name" value="aa-tRNA-synth_II/BPL/LPL"/>
</dbReference>
<dbReference type="Pfam" id="PF16917">
    <property type="entry name" value="BPL_LplA_LipB_2"/>
    <property type="match status" value="1"/>
</dbReference>
<dbReference type="AlphaFoldDB" id="A0A6N7QRZ1"/>
<comment type="caution">
    <text evidence="2">The sequence shown here is derived from an EMBL/GenBank/DDBJ whole genome shotgun (WGS) entry which is preliminary data.</text>
</comment>
<dbReference type="Gene3D" id="3.30.930.10">
    <property type="entry name" value="Bira Bifunctional Protein, Domain 2"/>
    <property type="match status" value="1"/>
</dbReference>
<organism evidence="2 3">
    <name type="scientific">Spiribacter salilacus</name>
    <dbReference type="NCBI Taxonomy" id="2664894"/>
    <lineage>
        <taxon>Bacteria</taxon>
        <taxon>Pseudomonadati</taxon>
        <taxon>Pseudomonadota</taxon>
        <taxon>Gammaproteobacteria</taxon>
        <taxon>Chromatiales</taxon>
        <taxon>Ectothiorhodospiraceae</taxon>
        <taxon>Spiribacter</taxon>
    </lineage>
</organism>
<proteinExistence type="predicted"/>
<gene>
    <name evidence="2" type="ORF">GH984_06535</name>
</gene>
<evidence type="ECO:0000313" key="3">
    <source>
        <dbReference type="Proteomes" id="UP000433788"/>
    </source>
</evidence>
<dbReference type="EMBL" id="WJPP01000003">
    <property type="protein sequence ID" value="MRH78360.1"/>
    <property type="molecule type" value="Genomic_DNA"/>
</dbReference>
<dbReference type="GO" id="GO:0004077">
    <property type="term" value="F:biotin--[biotin carboxyl-carrier protein] ligase activity"/>
    <property type="evidence" value="ECO:0007669"/>
    <property type="project" value="TreeGrafter"/>
</dbReference>
<feature type="domain" description="BPL/LPL catalytic" evidence="1">
    <location>
        <begin position="5"/>
        <end position="187"/>
    </location>
</feature>
<dbReference type="PANTHER" id="PTHR12835:SF5">
    <property type="entry name" value="BIOTIN--PROTEIN LIGASE"/>
    <property type="match status" value="1"/>
</dbReference>
<dbReference type="SUPFAM" id="SSF55681">
    <property type="entry name" value="Class II aaRS and biotin synthetases"/>
    <property type="match status" value="1"/>
</dbReference>
<evidence type="ECO:0000313" key="2">
    <source>
        <dbReference type="EMBL" id="MRH78360.1"/>
    </source>
</evidence>
<evidence type="ECO:0000259" key="1">
    <source>
        <dbReference type="Pfam" id="PF16917"/>
    </source>
</evidence>
<dbReference type="InterPro" id="IPR004143">
    <property type="entry name" value="BPL_LPL_catalytic"/>
</dbReference>
<protein>
    <recommendedName>
        <fullName evidence="1">BPL/LPL catalytic domain-containing protein</fullName>
    </recommendedName>
</protein>
<dbReference type="RefSeq" id="WP_153719408.1">
    <property type="nucleotide sequence ID" value="NZ_WJPP01000003.1"/>
</dbReference>
<dbReference type="Proteomes" id="UP000433788">
    <property type="component" value="Unassembled WGS sequence"/>
</dbReference>
<dbReference type="GO" id="GO:0005737">
    <property type="term" value="C:cytoplasm"/>
    <property type="evidence" value="ECO:0007669"/>
    <property type="project" value="TreeGrafter"/>
</dbReference>
<name>A0A6N7QRZ1_9GAMM</name>
<reference evidence="2 3" key="1">
    <citation type="submission" date="2019-11" db="EMBL/GenBank/DDBJ databases">
        <authorList>
            <person name="Zhang X.Y."/>
        </authorList>
    </citation>
    <scope>NUCLEOTIDE SEQUENCE [LARGE SCALE GENOMIC DNA]</scope>
    <source>
        <strain evidence="2 3">C176</strain>
    </source>
</reference>
<sequence>MNISLPPVFDVIYLDAVDSVTAELQRRAAEGAEEGTLIWAGEQTQGKGQHGPWVSPPGGLYCAVLLRPDFAKAHWPEIGPVALLALGTAVAELLPPMTGLDFAWPNDVLVNGYKVGGISLQQAAPDGLIITAQLNVAPPVEAWEYASLLADGAAETTPGEALERYARYLLDNLQRWHDEGIASIYRSMRARGMPGIERDGSLAEPSQFTPLSDFFAEVTQ</sequence>
<keyword evidence="3" id="KW-1185">Reference proteome</keyword>